<feature type="compositionally biased region" description="Low complexity" evidence="1">
    <location>
        <begin position="377"/>
        <end position="397"/>
    </location>
</feature>
<feature type="region of interest" description="Disordered" evidence="1">
    <location>
        <begin position="348"/>
        <end position="432"/>
    </location>
</feature>
<dbReference type="PANTHER" id="PTHR37489:SF1">
    <property type="entry name" value="DUF3500 DOMAIN-CONTAINING PROTEIN"/>
    <property type="match status" value="1"/>
</dbReference>
<organism evidence="2 3">
    <name type="scientific">Parafrankia irregularis</name>
    <dbReference type="NCBI Taxonomy" id="795642"/>
    <lineage>
        <taxon>Bacteria</taxon>
        <taxon>Bacillati</taxon>
        <taxon>Actinomycetota</taxon>
        <taxon>Actinomycetes</taxon>
        <taxon>Frankiales</taxon>
        <taxon>Frankiaceae</taxon>
        <taxon>Parafrankia</taxon>
    </lineage>
</organism>
<protein>
    <recommendedName>
        <fullName evidence="4">DUF3500 domain-containing protein</fullName>
    </recommendedName>
</protein>
<proteinExistence type="predicted"/>
<dbReference type="Pfam" id="PF12006">
    <property type="entry name" value="DUF3500"/>
    <property type="match status" value="1"/>
</dbReference>
<feature type="compositionally biased region" description="Low complexity" evidence="1">
    <location>
        <begin position="37"/>
        <end position="59"/>
    </location>
</feature>
<name>A0A0S4QWZ8_9ACTN</name>
<sequence>MPQILIRPAIGDRPRRPLRRAVATVGAVAALLIPSACSSSDGSADPSATTAATAPAGESVTPEVTAAAKEFLATLDDSKKDTVSFEWSDDEQKKKWSNFPAALYSRSGLRWGDMSETQQNAWLKIMKVSLSTEGYNRVLSEWDADEALAKQTGQTDQYGKQYYYLAVIGTPSDSSPWMWQWGGHHVTVNATIASGVVSVTPSFIGDQPASYTDADGKTVRPLGDIEDEAFALVDSLDDDQKKAAVLGETPIDLVLGPGEDGRTIAAEGLALSELNSDQQAAALKVIGHYTGLVDDTDAATRMNEVQSVLDQTYLAWYGPTTKGSAAYFRFSGPNLVIEYSPQGGMAGVPGAGGGLPGGGTPPSGAPQNGGTPPSGAPQNGTGLPNGGTPPSGATQNGGAAGQSGGQTSGASTNHIHGVYRDPSNEYGAKYTS</sequence>
<dbReference type="AlphaFoldDB" id="A0A0S4QWZ8"/>
<evidence type="ECO:0000313" key="2">
    <source>
        <dbReference type="EMBL" id="CUU59554.1"/>
    </source>
</evidence>
<gene>
    <name evidence="2" type="ORF">Ga0074812_12924</name>
</gene>
<feature type="compositionally biased region" description="Gly residues" evidence="1">
    <location>
        <begin position="348"/>
        <end position="361"/>
    </location>
</feature>
<feature type="compositionally biased region" description="Gly residues" evidence="1">
    <location>
        <begin position="398"/>
        <end position="407"/>
    </location>
</feature>
<accession>A0A0S4QWZ8</accession>
<reference evidence="3" key="1">
    <citation type="submission" date="2015-11" db="EMBL/GenBank/DDBJ databases">
        <authorList>
            <person name="Varghese N."/>
        </authorList>
    </citation>
    <scope>NUCLEOTIDE SEQUENCE [LARGE SCALE GENOMIC DNA]</scope>
    <source>
        <strain evidence="3">DSM 45899</strain>
    </source>
</reference>
<dbReference type="EMBL" id="FAOZ01000029">
    <property type="protein sequence ID" value="CUU59554.1"/>
    <property type="molecule type" value="Genomic_DNA"/>
</dbReference>
<feature type="region of interest" description="Disordered" evidence="1">
    <location>
        <begin position="37"/>
        <end position="60"/>
    </location>
</feature>
<evidence type="ECO:0000256" key="1">
    <source>
        <dbReference type="SAM" id="MobiDB-lite"/>
    </source>
</evidence>
<dbReference type="PANTHER" id="PTHR37489">
    <property type="entry name" value="DUF3500 DOMAIN-CONTAINING PROTEIN"/>
    <property type="match status" value="1"/>
</dbReference>
<dbReference type="Proteomes" id="UP000198802">
    <property type="component" value="Unassembled WGS sequence"/>
</dbReference>
<evidence type="ECO:0000313" key="3">
    <source>
        <dbReference type="Proteomes" id="UP000198802"/>
    </source>
</evidence>
<evidence type="ECO:0008006" key="4">
    <source>
        <dbReference type="Google" id="ProtNLM"/>
    </source>
</evidence>
<keyword evidence="3" id="KW-1185">Reference proteome</keyword>
<dbReference type="InterPro" id="IPR021889">
    <property type="entry name" value="DUF3500"/>
</dbReference>